<dbReference type="EMBL" id="WTYR01000001">
    <property type="protein sequence ID" value="MXP09076.1"/>
    <property type="molecule type" value="Genomic_DNA"/>
</dbReference>
<name>A0A6I4TZY5_9SPHN</name>
<keyword evidence="2" id="KW-1185">Reference proteome</keyword>
<evidence type="ECO:0000313" key="1">
    <source>
        <dbReference type="EMBL" id="MXP09076.1"/>
    </source>
</evidence>
<proteinExistence type="predicted"/>
<protein>
    <submittedName>
        <fullName evidence="1">Uncharacterized protein</fullName>
    </submittedName>
</protein>
<evidence type="ECO:0000313" key="2">
    <source>
        <dbReference type="Proteomes" id="UP000429229"/>
    </source>
</evidence>
<organism evidence="1 2">
    <name type="scientific">Alteriqipengyuania halimionae</name>
    <dbReference type="NCBI Taxonomy" id="1926630"/>
    <lineage>
        <taxon>Bacteria</taxon>
        <taxon>Pseudomonadati</taxon>
        <taxon>Pseudomonadota</taxon>
        <taxon>Alphaproteobacteria</taxon>
        <taxon>Sphingomonadales</taxon>
        <taxon>Erythrobacteraceae</taxon>
        <taxon>Alteriqipengyuania</taxon>
    </lineage>
</organism>
<comment type="caution">
    <text evidence="1">The sequence shown here is derived from an EMBL/GenBank/DDBJ whole genome shotgun (WGS) entry which is preliminary data.</text>
</comment>
<dbReference type="Proteomes" id="UP000429229">
    <property type="component" value="Unassembled WGS sequence"/>
</dbReference>
<sequence>MAGGCAELLAMEERPWASATFSGARHTITLRFHGSADCETADGFIETLPEHEFTLAGLLVADAQVRAVTYENRPEPVMTVEAELLLLNED</sequence>
<gene>
    <name evidence="1" type="ORF">GRI68_02640</name>
</gene>
<dbReference type="OrthoDB" id="7473760at2"/>
<reference evidence="1 2" key="1">
    <citation type="submission" date="2019-12" db="EMBL/GenBank/DDBJ databases">
        <title>Genomic-based taxomic classification of the family Erythrobacteraceae.</title>
        <authorList>
            <person name="Xu L."/>
        </authorList>
    </citation>
    <scope>NUCLEOTIDE SEQUENCE [LARGE SCALE GENOMIC DNA]</scope>
    <source>
        <strain evidence="1 2">LMG 29519</strain>
    </source>
</reference>
<dbReference type="AlphaFoldDB" id="A0A6I4TZY5"/>
<accession>A0A6I4TZY5</accession>